<keyword evidence="3" id="KW-1185">Reference proteome</keyword>
<dbReference type="Proteomes" id="UP000597444">
    <property type="component" value="Unassembled WGS sequence"/>
</dbReference>
<organism evidence="2 3">
    <name type="scientific">Reticulibacter mediterranei</name>
    <dbReference type="NCBI Taxonomy" id="2778369"/>
    <lineage>
        <taxon>Bacteria</taxon>
        <taxon>Bacillati</taxon>
        <taxon>Chloroflexota</taxon>
        <taxon>Ktedonobacteria</taxon>
        <taxon>Ktedonobacterales</taxon>
        <taxon>Reticulibacteraceae</taxon>
        <taxon>Reticulibacter</taxon>
    </lineage>
</organism>
<dbReference type="SUPFAM" id="SSF53335">
    <property type="entry name" value="S-adenosyl-L-methionine-dependent methyltransferases"/>
    <property type="match status" value="1"/>
</dbReference>
<dbReference type="InterPro" id="IPR029063">
    <property type="entry name" value="SAM-dependent_MTases_sf"/>
</dbReference>
<proteinExistence type="predicted"/>
<dbReference type="InterPro" id="IPR041698">
    <property type="entry name" value="Methyltransf_25"/>
</dbReference>
<comment type="caution">
    <text evidence="2">The sequence shown here is derived from an EMBL/GenBank/DDBJ whole genome shotgun (WGS) entry which is preliminary data.</text>
</comment>
<dbReference type="Gene3D" id="3.40.50.150">
    <property type="entry name" value="Vaccinia Virus protein VP39"/>
    <property type="match status" value="1"/>
</dbReference>
<feature type="domain" description="Methyltransferase" evidence="1">
    <location>
        <begin position="50"/>
        <end position="148"/>
    </location>
</feature>
<dbReference type="GO" id="GO:0008168">
    <property type="term" value="F:methyltransferase activity"/>
    <property type="evidence" value="ECO:0007669"/>
    <property type="project" value="TreeGrafter"/>
</dbReference>
<dbReference type="AlphaFoldDB" id="A0A8J3IU92"/>
<evidence type="ECO:0000259" key="1">
    <source>
        <dbReference type="Pfam" id="PF13649"/>
    </source>
</evidence>
<sequence length="295" mass="33178">MTDSNSYFIDVESSAELSRLIGQHRLFSQMYQGAVWPELPPEVVTRLEDVLDVSCGPGGWVLDVARQEHKRAVGIDLSESMIEYAQVQAREMGLENSAQFRVMDATQPLQFPDAIFDLVNIRFLVGFLPRRLHDRFFSEVVRLLRPGGVLRITESELGYTSSPALERFAQLLIQSLKAAGHGAGVPGPHMGMLLLLPHLLCEHGFEQIARSEILGEYSAGSPLHAGFYEDWKAAYKLSQPFFLEQGSITQAEVDELYEQMLSDMRNQDFLGFYDLVTYIGYKPEQNEANHTVSST</sequence>
<dbReference type="RefSeq" id="WP_220209336.1">
    <property type="nucleotide sequence ID" value="NZ_BNJK01000002.1"/>
</dbReference>
<name>A0A8J3IU92_9CHLR</name>
<dbReference type="Pfam" id="PF13649">
    <property type="entry name" value="Methyltransf_25"/>
    <property type="match status" value="1"/>
</dbReference>
<accession>A0A8J3IU92</accession>
<dbReference type="PANTHER" id="PTHR43591:SF24">
    <property type="entry name" value="2-METHOXY-6-POLYPRENYL-1,4-BENZOQUINOL METHYLASE, MITOCHONDRIAL"/>
    <property type="match status" value="1"/>
</dbReference>
<dbReference type="CDD" id="cd02440">
    <property type="entry name" value="AdoMet_MTases"/>
    <property type="match status" value="1"/>
</dbReference>
<evidence type="ECO:0000313" key="3">
    <source>
        <dbReference type="Proteomes" id="UP000597444"/>
    </source>
</evidence>
<reference evidence="2" key="1">
    <citation type="submission" date="2020-10" db="EMBL/GenBank/DDBJ databases">
        <title>Taxonomic study of unclassified bacteria belonging to the class Ktedonobacteria.</title>
        <authorList>
            <person name="Yabe S."/>
            <person name="Wang C.M."/>
            <person name="Zheng Y."/>
            <person name="Sakai Y."/>
            <person name="Cavaletti L."/>
            <person name="Monciardini P."/>
            <person name="Donadio S."/>
        </authorList>
    </citation>
    <scope>NUCLEOTIDE SEQUENCE</scope>
    <source>
        <strain evidence="2">ID150040</strain>
    </source>
</reference>
<protein>
    <recommendedName>
        <fullName evidence="1">Methyltransferase domain-containing protein</fullName>
    </recommendedName>
</protein>
<gene>
    <name evidence="2" type="ORF">KSF_086780</name>
</gene>
<dbReference type="PANTHER" id="PTHR43591">
    <property type="entry name" value="METHYLTRANSFERASE"/>
    <property type="match status" value="1"/>
</dbReference>
<dbReference type="EMBL" id="BNJK01000002">
    <property type="protein sequence ID" value="GHO98630.1"/>
    <property type="molecule type" value="Genomic_DNA"/>
</dbReference>
<evidence type="ECO:0000313" key="2">
    <source>
        <dbReference type="EMBL" id="GHO98630.1"/>
    </source>
</evidence>